<dbReference type="Pfam" id="PF01223">
    <property type="entry name" value="Endonuclease_NS"/>
    <property type="match status" value="1"/>
</dbReference>
<keyword evidence="6 10" id="KW-0378">Hydrolase</keyword>
<dbReference type="PANTHER" id="PTHR13966:SF5">
    <property type="entry name" value="ENDONUCLEASE G, MITOCHONDRIAL"/>
    <property type="match status" value="1"/>
</dbReference>
<evidence type="ECO:0000259" key="13">
    <source>
        <dbReference type="SMART" id="SM00892"/>
    </source>
</evidence>
<accession>A0AAU8JJI7</accession>
<dbReference type="GO" id="GO:0016787">
    <property type="term" value="F:hydrolase activity"/>
    <property type="evidence" value="ECO:0007669"/>
    <property type="project" value="UniProtKB-KW"/>
</dbReference>
<dbReference type="SUPFAM" id="SSF54060">
    <property type="entry name" value="His-Me finger endonucleases"/>
    <property type="match status" value="1"/>
</dbReference>
<name>A0AAU8JJI7_9CYAN</name>
<dbReference type="GO" id="GO:0004519">
    <property type="term" value="F:endonuclease activity"/>
    <property type="evidence" value="ECO:0007669"/>
    <property type="project" value="UniProtKB-UniRule"/>
</dbReference>
<evidence type="ECO:0000256" key="8">
    <source>
        <dbReference type="PIRSR" id="PIRSR640255-1"/>
    </source>
</evidence>
<feature type="binding site" evidence="9">
    <location>
        <position position="197"/>
    </location>
    <ligand>
        <name>Mg(2+)</name>
        <dbReference type="ChEBI" id="CHEBI:18420"/>
        <note>catalytic</note>
    </ligand>
</feature>
<dbReference type="GO" id="GO:0003676">
    <property type="term" value="F:nucleic acid binding"/>
    <property type="evidence" value="ECO:0007669"/>
    <property type="project" value="InterPro"/>
</dbReference>
<dbReference type="GO" id="GO:0046872">
    <property type="term" value="F:metal ion binding"/>
    <property type="evidence" value="ECO:0007669"/>
    <property type="project" value="UniProtKB-KW"/>
</dbReference>
<evidence type="ECO:0000256" key="5">
    <source>
        <dbReference type="ARBA" id="ARBA00022759"/>
    </source>
</evidence>
<evidence type="ECO:0000259" key="12">
    <source>
        <dbReference type="SMART" id="SM00477"/>
    </source>
</evidence>
<evidence type="ECO:0000256" key="9">
    <source>
        <dbReference type="PIRSR" id="PIRSR640255-2"/>
    </source>
</evidence>
<dbReference type="SMART" id="SM00892">
    <property type="entry name" value="Endonuclease_NS"/>
    <property type="match status" value="1"/>
</dbReference>
<dbReference type="InterPro" id="IPR018524">
    <property type="entry name" value="DNA/RNA_endonuclease_AS"/>
</dbReference>
<organism evidence="14">
    <name type="scientific">Planktothricoides raciborskii GIHE-MW2</name>
    <dbReference type="NCBI Taxonomy" id="2792601"/>
    <lineage>
        <taxon>Bacteria</taxon>
        <taxon>Bacillati</taxon>
        <taxon>Cyanobacteriota</taxon>
        <taxon>Cyanophyceae</taxon>
        <taxon>Oscillatoriophycideae</taxon>
        <taxon>Oscillatoriales</taxon>
        <taxon>Oscillatoriaceae</taxon>
        <taxon>Planktothricoides</taxon>
    </lineage>
</organism>
<sequence>MMKKLLILLLVPLIIACNQLFSPSGEMKPIRAPKIGTCECPYDRRQDGRECGASSAYERGSGDRLVCYVGEDKQVFSGKKHLLMGNPSNATANSINLSNYLMEKTEYALSYNANLGTANWVSWQLNQSWLGSSDRQNNFRPDSSLPDNFYQVTVKDYANTGYDRGHIVPSGDRTRTLEENSATFLMVNMLPQAPDLNREVWRELELESRRLVDQGKELYIVAGPHGKIKTIANGKITVPKYNWKVLLILDPPGSNPKNVTAQTKTIAVWMPNDDSVKRTSWKNYIVTVDDVEAKTGYDFFSNVPPTVQKVIESQRYIP</sequence>
<keyword evidence="3 10" id="KW-0540">Nuclease</keyword>
<dbReference type="EMBL" id="CP159837">
    <property type="protein sequence ID" value="XCM38286.1"/>
    <property type="molecule type" value="Genomic_DNA"/>
</dbReference>
<dbReference type="PROSITE" id="PS51257">
    <property type="entry name" value="PROKAR_LIPOPROTEIN"/>
    <property type="match status" value="1"/>
</dbReference>
<dbReference type="SMART" id="SM00477">
    <property type="entry name" value="NUC"/>
    <property type="match status" value="1"/>
</dbReference>
<comment type="similarity">
    <text evidence="2 10">Belongs to the DNA/RNA non-specific endonuclease family.</text>
</comment>
<dbReference type="InterPro" id="IPR044925">
    <property type="entry name" value="His-Me_finger_sf"/>
</dbReference>
<evidence type="ECO:0000256" key="4">
    <source>
        <dbReference type="ARBA" id="ARBA00022723"/>
    </source>
</evidence>
<keyword evidence="7" id="KW-0460">Magnesium</keyword>
<feature type="signal peptide" evidence="11">
    <location>
        <begin position="1"/>
        <end position="22"/>
    </location>
</feature>
<feature type="active site" description="Proton acceptor" evidence="8">
    <location>
        <position position="166"/>
    </location>
</feature>
<evidence type="ECO:0000256" key="11">
    <source>
        <dbReference type="SAM" id="SignalP"/>
    </source>
</evidence>
<gene>
    <name evidence="14" type="ORF">ABWT76_001123</name>
</gene>
<evidence type="ECO:0000313" key="14">
    <source>
        <dbReference type="EMBL" id="XCM38286.1"/>
    </source>
</evidence>
<dbReference type="Gene3D" id="3.40.570.10">
    <property type="entry name" value="Extracellular Endonuclease, subunit A"/>
    <property type="match status" value="1"/>
</dbReference>
<reference evidence="14" key="1">
    <citation type="submission" date="2024-07" db="EMBL/GenBank/DDBJ databases">
        <authorList>
            <person name="Kim Y.J."/>
            <person name="Jeong J.Y."/>
        </authorList>
    </citation>
    <scope>NUCLEOTIDE SEQUENCE</scope>
    <source>
        <strain evidence="14">GIHE-MW2</strain>
    </source>
</reference>
<dbReference type="InterPro" id="IPR001604">
    <property type="entry name" value="Endo_G_ENPP1-like_dom"/>
</dbReference>
<keyword evidence="5 10" id="KW-0255">Endonuclease</keyword>
<evidence type="ECO:0000256" key="6">
    <source>
        <dbReference type="ARBA" id="ARBA00022801"/>
    </source>
</evidence>
<dbReference type="AlphaFoldDB" id="A0AAU8JJI7"/>
<evidence type="ECO:0000256" key="1">
    <source>
        <dbReference type="ARBA" id="ARBA00001946"/>
    </source>
</evidence>
<protein>
    <recommendedName>
        <fullName evidence="10">Endonuclease</fullName>
        <ecNumber evidence="10">3.1.30.-</ecNumber>
    </recommendedName>
</protein>
<dbReference type="EC" id="3.1.30.-" evidence="10"/>
<dbReference type="RefSeq" id="WP_231636720.1">
    <property type="nucleotide sequence ID" value="NZ_CP159837.1"/>
</dbReference>
<keyword evidence="11" id="KW-0732">Signal</keyword>
<evidence type="ECO:0000256" key="3">
    <source>
        <dbReference type="ARBA" id="ARBA00022722"/>
    </source>
</evidence>
<dbReference type="InterPro" id="IPR020821">
    <property type="entry name" value="ENPP1-3/EXOG-like_nuc-like"/>
</dbReference>
<keyword evidence="4 9" id="KW-0479">Metal-binding</keyword>
<dbReference type="InterPro" id="IPR040255">
    <property type="entry name" value="Non-specific_endonuclease"/>
</dbReference>
<dbReference type="PROSITE" id="PS01070">
    <property type="entry name" value="NUCLEASE_NON_SPEC"/>
    <property type="match status" value="1"/>
</dbReference>
<evidence type="ECO:0000256" key="10">
    <source>
        <dbReference type="RuleBase" id="RU366055"/>
    </source>
</evidence>
<evidence type="ECO:0000256" key="7">
    <source>
        <dbReference type="ARBA" id="ARBA00022842"/>
    </source>
</evidence>
<feature type="domain" description="ENPP1-3/EXOG-like endonuclease/phosphodiesterase" evidence="12">
    <location>
        <begin position="104"/>
        <end position="306"/>
    </location>
</feature>
<dbReference type="InterPro" id="IPR044929">
    <property type="entry name" value="DNA/RNA_non-sp_Endonuclease_sf"/>
</dbReference>
<comment type="cofactor">
    <cofactor evidence="1 10">
        <name>Mg(2+)</name>
        <dbReference type="ChEBI" id="CHEBI:18420"/>
    </cofactor>
</comment>
<proteinExistence type="inferred from homology"/>
<feature type="chain" id="PRO_5043470818" description="Endonuclease" evidence="11">
    <location>
        <begin position="23"/>
        <end position="318"/>
    </location>
</feature>
<feature type="domain" description="DNA/RNA non-specific endonuclease/pyrophosphatase/phosphodiesterase" evidence="13">
    <location>
        <begin position="103"/>
        <end position="306"/>
    </location>
</feature>
<dbReference type="CDD" id="cd00091">
    <property type="entry name" value="NUC"/>
    <property type="match status" value="1"/>
</dbReference>
<evidence type="ECO:0000256" key="2">
    <source>
        <dbReference type="ARBA" id="ARBA00010052"/>
    </source>
</evidence>
<dbReference type="PANTHER" id="PTHR13966">
    <property type="entry name" value="ENDONUCLEASE RELATED"/>
    <property type="match status" value="1"/>
</dbReference>